<feature type="region of interest" description="Disordered" evidence="13">
    <location>
        <begin position="366"/>
        <end position="486"/>
    </location>
</feature>
<evidence type="ECO:0000256" key="11">
    <source>
        <dbReference type="ARBA" id="ARBA00047899"/>
    </source>
</evidence>
<dbReference type="Gene3D" id="3.30.200.20">
    <property type="entry name" value="Phosphorylase Kinase, domain 1"/>
    <property type="match status" value="1"/>
</dbReference>
<keyword evidence="6" id="KW-0479">Metal-binding</keyword>
<evidence type="ECO:0000256" key="7">
    <source>
        <dbReference type="ARBA" id="ARBA00022741"/>
    </source>
</evidence>
<feature type="compositionally biased region" description="Polar residues" evidence="13">
    <location>
        <begin position="757"/>
        <end position="767"/>
    </location>
</feature>
<feature type="compositionally biased region" description="Low complexity" evidence="13">
    <location>
        <begin position="393"/>
        <end position="412"/>
    </location>
</feature>
<evidence type="ECO:0000256" key="6">
    <source>
        <dbReference type="ARBA" id="ARBA00022723"/>
    </source>
</evidence>
<dbReference type="FunFam" id="3.30.200.20:FF:000097">
    <property type="entry name" value="Probable serine/threonine-protein kinase nek1"/>
    <property type="match status" value="1"/>
</dbReference>
<proteinExistence type="inferred from homology"/>
<comment type="catalytic activity">
    <reaction evidence="11">
        <text>L-threonyl-[protein] + ATP = O-phospho-L-threonyl-[protein] + ADP + H(+)</text>
        <dbReference type="Rhea" id="RHEA:46608"/>
        <dbReference type="Rhea" id="RHEA-COMP:11060"/>
        <dbReference type="Rhea" id="RHEA-COMP:11605"/>
        <dbReference type="ChEBI" id="CHEBI:15378"/>
        <dbReference type="ChEBI" id="CHEBI:30013"/>
        <dbReference type="ChEBI" id="CHEBI:30616"/>
        <dbReference type="ChEBI" id="CHEBI:61977"/>
        <dbReference type="ChEBI" id="CHEBI:456216"/>
        <dbReference type="EC" id="2.7.11.1"/>
    </reaction>
</comment>
<keyword evidence="10" id="KW-0460">Magnesium</keyword>
<protein>
    <recommendedName>
        <fullName evidence="3">non-specific serine/threonine protein kinase</fullName>
        <ecNumber evidence="3">2.7.11.1</ecNumber>
    </recommendedName>
</protein>
<dbReference type="InterPro" id="IPR000719">
    <property type="entry name" value="Prot_kinase_dom"/>
</dbReference>
<dbReference type="Gene3D" id="1.10.510.10">
    <property type="entry name" value="Transferase(Phosphotransferase) domain 1"/>
    <property type="match status" value="1"/>
</dbReference>
<feature type="region of interest" description="Disordered" evidence="13">
    <location>
        <begin position="661"/>
        <end position="680"/>
    </location>
</feature>
<feature type="compositionally biased region" description="Gly residues" evidence="13">
    <location>
        <begin position="413"/>
        <end position="422"/>
    </location>
</feature>
<comment type="cofactor">
    <cofactor evidence="1">
        <name>Mg(2+)</name>
        <dbReference type="ChEBI" id="CHEBI:18420"/>
    </cofactor>
</comment>
<dbReference type="EMBL" id="FN648949">
    <property type="protein sequence ID" value="CBN75228.1"/>
    <property type="molecule type" value="Genomic_DNA"/>
</dbReference>
<organism evidence="15 16">
    <name type="scientific">Ectocarpus siliculosus</name>
    <name type="common">Brown alga</name>
    <name type="synonym">Conferva siliculosa</name>
    <dbReference type="NCBI Taxonomy" id="2880"/>
    <lineage>
        <taxon>Eukaryota</taxon>
        <taxon>Sar</taxon>
        <taxon>Stramenopiles</taxon>
        <taxon>Ochrophyta</taxon>
        <taxon>PX clade</taxon>
        <taxon>Phaeophyceae</taxon>
        <taxon>Ectocarpales</taxon>
        <taxon>Ectocarpaceae</taxon>
        <taxon>Ectocarpus</taxon>
    </lineage>
</organism>
<evidence type="ECO:0000256" key="2">
    <source>
        <dbReference type="ARBA" id="ARBA00010886"/>
    </source>
</evidence>
<keyword evidence="5" id="KW-0808">Transferase</keyword>
<keyword evidence="4" id="KW-0723">Serine/threonine-protein kinase</keyword>
<dbReference type="SUPFAM" id="SSF56112">
    <property type="entry name" value="Protein kinase-like (PK-like)"/>
    <property type="match status" value="1"/>
</dbReference>
<dbReference type="SMART" id="SM00220">
    <property type="entry name" value="S_TKc"/>
    <property type="match status" value="1"/>
</dbReference>
<feature type="compositionally biased region" description="Gly residues" evidence="13">
    <location>
        <begin position="568"/>
        <end position="580"/>
    </location>
</feature>
<evidence type="ECO:0000259" key="14">
    <source>
        <dbReference type="PROSITE" id="PS50011"/>
    </source>
</evidence>
<evidence type="ECO:0000256" key="13">
    <source>
        <dbReference type="SAM" id="MobiDB-lite"/>
    </source>
</evidence>
<dbReference type="Proteomes" id="UP000002630">
    <property type="component" value="Linkage Group LG11"/>
</dbReference>
<dbReference type="OrthoDB" id="248923at2759"/>
<evidence type="ECO:0000313" key="15">
    <source>
        <dbReference type="EMBL" id="CBN75228.1"/>
    </source>
</evidence>
<dbReference type="EC" id="2.7.11.1" evidence="3"/>
<feature type="region of interest" description="Disordered" evidence="13">
    <location>
        <begin position="702"/>
        <end position="779"/>
    </location>
</feature>
<dbReference type="GO" id="GO:0004674">
    <property type="term" value="F:protein serine/threonine kinase activity"/>
    <property type="evidence" value="ECO:0007669"/>
    <property type="project" value="UniProtKB-KW"/>
</dbReference>
<keyword evidence="7" id="KW-0547">Nucleotide-binding</keyword>
<feature type="region of interest" description="Disordered" evidence="13">
    <location>
        <begin position="501"/>
        <end position="651"/>
    </location>
</feature>
<evidence type="ECO:0000313" key="16">
    <source>
        <dbReference type="Proteomes" id="UP000002630"/>
    </source>
</evidence>
<feature type="compositionally biased region" description="Basic residues" evidence="13">
    <location>
        <begin position="366"/>
        <end position="376"/>
    </location>
</feature>
<evidence type="ECO:0000256" key="12">
    <source>
        <dbReference type="ARBA" id="ARBA00048679"/>
    </source>
</evidence>
<dbReference type="OMA" id="NTAREMM"/>
<sequence length="879" mass="93920">MEEYEPIKVLGEGSFGKVYLMKHSKTRDLVCTKVIKLKNIPPKEQEACKNEVELLSRMCHPNIVGYTNSFLYKNCLCIIMEYCDAGDLGDRVNEAKGQLLPESKVMTWFVQTALGLHFMHSNRVLHRDIKTQNVFILSSGRVVLGDLGISKLLGGTRDFASTCIGTPYYMSPEIFKNHPYNDKSDVWALGCLLYELLTLKHAFDAQSLNGLAGKIIKGKFPSVSTQYSKNLRALVNDMLATNPKKRPDIEQILRKSFVQTRVKEFVGDLDADELHRQEKAMHALSDQLIDLKMDDAVPMANLIVEEGEGDGPNAPSPSESDAAAAAAAAAAKSGGSRSQLKAQKHQLELEEEKRIAAEMALNRLRRKAAERRRRASLSRSNSPMGGEGGRIGSGSPRYPGSPGSPGSPDNGDTGTGGGGGDGDGSHTRGRRPSILQRLGSLATSPLQSRRKSLSTPASPSGGNDSPRGGSNNGSQSARGPGAGMSDVDKAMALAVAAAEKLDGDGDGDGGGGSAVAKGPTGAPRQSLGRPKEATDYVVNPTRRRSKSGTNSNNSSGGGEVSSRSARGSTGGGSPRGGGENGRPRASQDGESSSKCHLSPDLPKLQLGANASATPALRSGRSSADRYSGGSPREGRGSGKGDSLFEEEDDSNDLFRVLKEQAKAHAKEGEDKEIHDREEELRAKLREAEQRCLDLQSNMEKVREAGKRRGSIIVPPPPSGASTGGGEALDDMGLPKLSVDVNPSTRGSLSPGGGGSAQRYSRSVSNCSGDEDRASDFEDEPVPYCQSHLEEIHDAPTPVGNLVDRVQFITKKCSDGLGEAKFAKALDLLKKMQEGDCMVTLDGVEYDGNEEDDVEKVLVKVIGKHKLHYWNLLDQLLLMS</sequence>
<dbReference type="GO" id="GO:0005524">
    <property type="term" value="F:ATP binding"/>
    <property type="evidence" value="ECO:0007669"/>
    <property type="project" value="UniProtKB-KW"/>
</dbReference>
<evidence type="ECO:0000256" key="8">
    <source>
        <dbReference type="ARBA" id="ARBA00022777"/>
    </source>
</evidence>
<dbReference type="InParanoid" id="D8LSH1"/>
<dbReference type="InterPro" id="IPR011009">
    <property type="entry name" value="Kinase-like_dom_sf"/>
</dbReference>
<comment type="similarity">
    <text evidence="2">Belongs to the protein kinase superfamily. NEK Ser/Thr protein kinase family. NIMA subfamily.</text>
</comment>
<gene>
    <name evidence="15" type="primary">PK</name>
    <name evidence="15" type="ORF">Esi_0072_0101</name>
</gene>
<keyword evidence="16" id="KW-1185">Reference proteome</keyword>
<dbReference type="InterPro" id="IPR008271">
    <property type="entry name" value="Ser/Thr_kinase_AS"/>
</dbReference>
<dbReference type="FunFam" id="1.10.510.10:FF:000172">
    <property type="entry name" value="serine/threonine-protein kinase Nek1 isoform X1"/>
    <property type="match status" value="1"/>
</dbReference>
<accession>D8LSH1</accession>
<dbReference type="AlphaFoldDB" id="D8LSH1"/>
<keyword evidence="9" id="KW-0067">ATP-binding</keyword>
<dbReference type="EMBL" id="FN649736">
    <property type="protein sequence ID" value="CBN75228.1"/>
    <property type="molecule type" value="Genomic_DNA"/>
</dbReference>
<comment type="catalytic activity">
    <reaction evidence="12">
        <text>L-seryl-[protein] + ATP = O-phospho-L-seryl-[protein] + ADP + H(+)</text>
        <dbReference type="Rhea" id="RHEA:17989"/>
        <dbReference type="Rhea" id="RHEA-COMP:9863"/>
        <dbReference type="Rhea" id="RHEA-COMP:11604"/>
        <dbReference type="ChEBI" id="CHEBI:15378"/>
        <dbReference type="ChEBI" id="CHEBI:29999"/>
        <dbReference type="ChEBI" id="CHEBI:30616"/>
        <dbReference type="ChEBI" id="CHEBI:83421"/>
        <dbReference type="ChEBI" id="CHEBI:456216"/>
        <dbReference type="EC" id="2.7.11.1"/>
    </reaction>
</comment>
<evidence type="ECO:0000256" key="5">
    <source>
        <dbReference type="ARBA" id="ARBA00022679"/>
    </source>
</evidence>
<evidence type="ECO:0000256" key="9">
    <source>
        <dbReference type="ARBA" id="ARBA00022840"/>
    </source>
</evidence>
<dbReference type="CDD" id="cd08215">
    <property type="entry name" value="STKc_Nek"/>
    <property type="match status" value="1"/>
</dbReference>
<keyword evidence="8" id="KW-0418">Kinase</keyword>
<feature type="compositionally biased region" description="Polar residues" evidence="13">
    <location>
        <begin position="441"/>
        <end position="477"/>
    </location>
</feature>
<feature type="compositionally biased region" description="Low complexity" evidence="13">
    <location>
        <begin position="547"/>
        <end position="567"/>
    </location>
</feature>
<dbReference type="Pfam" id="PF00069">
    <property type="entry name" value="Pkinase"/>
    <property type="match status" value="1"/>
</dbReference>
<dbReference type="PROSITE" id="PS00108">
    <property type="entry name" value="PROTEIN_KINASE_ST"/>
    <property type="match status" value="1"/>
</dbReference>
<feature type="region of interest" description="Disordered" evidence="13">
    <location>
        <begin position="305"/>
        <end position="345"/>
    </location>
</feature>
<name>D8LSH1_ECTSI</name>
<dbReference type="STRING" id="2880.D8LSH1"/>
<dbReference type="InterPro" id="IPR051131">
    <property type="entry name" value="NEK_Ser/Thr_kinase_NIMA"/>
</dbReference>
<dbReference type="GO" id="GO:0046872">
    <property type="term" value="F:metal ion binding"/>
    <property type="evidence" value="ECO:0007669"/>
    <property type="project" value="UniProtKB-KW"/>
</dbReference>
<feature type="compositionally biased region" description="Basic and acidic residues" evidence="13">
    <location>
        <begin position="581"/>
        <end position="593"/>
    </location>
</feature>
<evidence type="ECO:0000256" key="10">
    <source>
        <dbReference type="ARBA" id="ARBA00022842"/>
    </source>
</evidence>
<reference evidence="15 16" key="1">
    <citation type="journal article" date="2010" name="Nature">
        <title>The Ectocarpus genome and the independent evolution of multicellularity in brown algae.</title>
        <authorList>
            <person name="Cock J.M."/>
            <person name="Sterck L."/>
            <person name="Rouze P."/>
            <person name="Scornet D."/>
            <person name="Allen A.E."/>
            <person name="Amoutzias G."/>
            <person name="Anthouard V."/>
            <person name="Artiguenave F."/>
            <person name="Aury J.M."/>
            <person name="Badger J.H."/>
            <person name="Beszteri B."/>
            <person name="Billiau K."/>
            <person name="Bonnet E."/>
            <person name="Bothwell J.H."/>
            <person name="Bowler C."/>
            <person name="Boyen C."/>
            <person name="Brownlee C."/>
            <person name="Carrano C.J."/>
            <person name="Charrier B."/>
            <person name="Cho G.Y."/>
            <person name="Coelho S.M."/>
            <person name="Collen J."/>
            <person name="Corre E."/>
            <person name="Da Silva C."/>
            <person name="Delage L."/>
            <person name="Delaroque N."/>
            <person name="Dittami S.M."/>
            <person name="Doulbeau S."/>
            <person name="Elias M."/>
            <person name="Farnham G."/>
            <person name="Gachon C.M."/>
            <person name="Gschloessl B."/>
            <person name="Heesch S."/>
            <person name="Jabbari K."/>
            <person name="Jubin C."/>
            <person name="Kawai H."/>
            <person name="Kimura K."/>
            <person name="Kloareg B."/>
            <person name="Kupper F.C."/>
            <person name="Lang D."/>
            <person name="Le Bail A."/>
            <person name="Leblanc C."/>
            <person name="Lerouge P."/>
            <person name="Lohr M."/>
            <person name="Lopez P.J."/>
            <person name="Martens C."/>
            <person name="Maumus F."/>
            <person name="Michel G."/>
            <person name="Miranda-Saavedra D."/>
            <person name="Morales J."/>
            <person name="Moreau H."/>
            <person name="Motomura T."/>
            <person name="Nagasato C."/>
            <person name="Napoli C.A."/>
            <person name="Nelson D.R."/>
            <person name="Nyvall-Collen P."/>
            <person name="Peters A.F."/>
            <person name="Pommier C."/>
            <person name="Potin P."/>
            <person name="Poulain J."/>
            <person name="Quesneville H."/>
            <person name="Read B."/>
            <person name="Rensing S.A."/>
            <person name="Ritter A."/>
            <person name="Rousvoal S."/>
            <person name="Samanta M."/>
            <person name="Samson G."/>
            <person name="Schroeder D.C."/>
            <person name="Segurens B."/>
            <person name="Strittmatter M."/>
            <person name="Tonon T."/>
            <person name="Tregear J.W."/>
            <person name="Valentin K."/>
            <person name="von Dassow P."/>
            <person name="Yamagishi T."/>
            <person name="Van de Peer Y."/>
            <person name="Wincker P."/>
        </authorList>
    </citation>
    <scope>NUCLEOTIDE SEQUENCE [LARGE SCALE GENOMIC DNA]</scope>
    <source>
        <strain evidence="16">Ec32 / CCAP1310/4</strain>
    </source>
</reference>
<evidence type="ECO:0000256" key="1">
    <source>
        <dbReference type="ARBA" id="ARBA00001946"/>
    </source>
</evidence>
<dbReference type="PROSITE" id="PS50011">
    <property type="entry name" value="PROTEIN_KINASE_DOM"/>
    <property type="match status" value="1"/>
</dbReference>
<dbReference type="PANTHER" id="PTHR44899">
    <property type="entry name" value="CAMK FAMILY PROTEIN KINASE"/>
    <property type="match status" value="1"/>
</dbReference>
<evidence type="ECO:0000256" key="3">
    <source>
        <dbReference type="ARBA" id="ARBA00012513"/>
    </source>
</evidence>
<feature type="compositionally biased region" description="Low complexity" evidence="13">
    <location>
        <begin position="322"/>
        <end position="331"/>
    </location>
</feature>
<feature type="domain" description="Protein kinase" evidence="14">
    <location>
        <begin position="4"/>
        <end position="258"/>
    </location>
</feature>
<evidence type="ECO:0000256" key="4">
    <source>
        <dbReference type="ARBA" id="ARBA00022527"/>
    </source>
</evidence>
<dbReference type="PANTHER" id="PTHR44899:SF3">
    <property type="entry name" value="SERINE_THREONINE-PROTEIN KINASE NEK1"/>
    <property type="match status" value="1"/>
</dbReference>